<organism evidence="2 3">
    <name type="scientific">Virgisporangium aliadipatigenens</name>
    <dbReference type="NCBI Taxonomy" id="741659"/>
    <lineage>
        <taxon>Bacteria</taxon>
        <taxon>Bacillati</taxon>
        <taxon>Actinomycetota</taxon>
        <taxon>Actinomycetes</taxon>
        <taxon>Micromonosporales</taxon>
        <taxon>Micromonosporaceae</taxon>
        <taxon>Virgisporangium</taxon>
    </lineage>
</organism>
<dbReference type="InterPro" id="IPR011037">
    <property type="entry name" value="Pyrv_Knase-like_insert_dom_sf"/>
</dbReference>
<evidence type="ECO:0000259" key="1">
    <source>
        <dbReference type="PROSITE" id="PS51340"/>
    </source>
</evidence>
<dbReference type="PROSITE" id="PS51340">
    <property type="entry name" value="MOSC"/>
    <property type="match status" value="1"/>
</dbReference>
<dbReference type="AlphaFoldDB" id="A0A8J3YV49"/>
<dbReference type="Proteomes" id="UP000619260">
    <property type="component" value="Unassembled WGS sequence"/>
</dbReference>
<comment type="caution">
    <text evidence="2">The sequence shown here is derived from an EMBL/GenBank/DDBJ whole genome shotgun (WGS) entry which is preliminary data.</text>
</comment>
<dbReference type="GO" id="GO:0030170">
    <property type="term" value="F:pyridoxal phosphate binding"/>
    <property type="evidence" value="ECO:0007669"/>
    <property type="project" value="InterPro"/>
</dbReference>
<dbReference type="Pfam" id="PF03473">
    <property type="entry name" value="MOSC"/>
    <property type="match status" value="1"/>
</dbReference>
<dbReference type="InterPro" id="IPR005302">
    <property type="entry name" value="MoCF_Sase_C"/>
</dbReference>
<dbReference type="EMBL" id="BOPF01000065">
    <property type="protein sequence ID" value="GIJ52126.1"/>
    <property type="molecule type" value="Genomic_DNA"/>
</dbReference>
<evidence type="ECO:0000313" key="2">
    <source>
        <dbReference type="EMBL" id="GIJ52126.1"/>
    </source>
</evidence>
<dbReference type="SUPFAM" id="SSF50800">
    <property type="entry name" value="PK beta-barrel domain-like"/>
    <property type="match status" value="1"/>
</dbReference>
<protein>
    <submittedName>
        <fullName evidence="2">Molybdenum cofactor biosysynthesis protein</fullName>
    </submittedName>
</protein>
<dbReference type="Pfam" id="PF03476">
    <property type="entry name" value="MOSC_N"/>
    <property type="match status" value="1"/>
</dbReference>
<gene>
    <name evidence="2" type="ORF">Val02_90120</name>
</gene>
<name>A0A8J3YV49_9ACTN</name>
<dbReference type="PANTHER" id="PTHR14237">
    <property type="entry name" value="MOLYBDOPTERIN COFACTOR SULFURASE MOSC"/>
    <property type="match status" value="1"/>
</dbReference>
<dbReference type="RefSeq" id="WP_203905521.1">
    <property type="nucleotide sequence ID" value="NZ_BOPF01000065.1"/>
</dbReference>
<dbReference type="GO" id="GO:0003824">
    <property type="term" value="F:catalytic activity"/>
    <property type="evidence" value="ECO:0007669"/>
    <property type="project" value="InterPro"/>
</dbReference>
<dbReference type="PANTHER" id="PTHR14237:SF19">
    <property type="entry name" value="MITOCHONDRIAL AMIDOXIME REDUCING COMPONENT 1"/>
    <property type="match status" value="1"/>
</dbReference>
<keyword evidence="3" id="KW-1185">Reference proteome</keyword>
<reference evidence="2" key="1">
    <citation type="submission" date="2021-01" db="EMBL/GenBank/DDBJ databases">
        <title>Whole genome shotgun sequence of Virgisporangium aliadipatigenens NBRC 105644.</title>
        <authorList>
            <person name="Komaki H."/>
            <person name="Tamura T."/>
        </authorList>
    </citation>
    <scope>NUCLEOTIDE SEQUENCE</scope>
    <source>
        <strain evidence="2">NBRC 105644</strain>
    </source>
</reference>
<sequence length="261" mass="28911">MRVVSLHRYPVKGCYREDLDTADVEPWGLRGDRRWLIVDTASGKGLTQREAPLLTRIRPATVPGGLVLRSPGKKDLDVAEPAGEARTVQVHRDFLKGVTAPAASGWLSELLDRDVWLAWLADPTQRPVDPQYARADDRVSFADGYPLLLTSMASLGALNAELDEPLPMNRFRPNVVVDGEHPWAEDDWQRLRIGDLPFRGPKDCARCVVTTTDQETGERGREPLRTLGRIRKLRHGLLFGRNLIPDATGTLSVGDPLAVSA</sequence>
<accession>A0A8J3YV49</accession>
<feature type="domain" description="MOSC" evidence="1">
    <location>
        <begin position="121"/>
        <end position="260"/>
    </location>
</feature>
<proteinExistence type="predicted"/>
<dbReference type="GO" id="GO:0030151">
    <property type="term" value="F:molybdenum ion binding"/>
    <property type="evidence" value="ECO:0007669"/>
    <property type="project" value="InterPro"/>
</dbReference>
<dbReference type="InterPro" id="IPR005303">
    <property type="entry name" value="MOCOS_middle"/>
</dbReference>
<dbReference type="SUPFAM" id="SSF141673">
    <property type="entry name" value="MOSC N-terminal domain-like"/>
    <property type="match status" value="1"/>
</dbReference>
<evidence type="ECO:0000313" key="3">
    <source>
        <dbReference type="Proteomes" id="UP000619260"/>
    </source>
</evidence>